<evidence type="ECO:0000256" key="1">
    <source>
        <dbReference type="ARBA" id="ARBA00001947"/>
    </source>
</evidence>
<dbReference type="PANTHER" id="PTHR43161">
    <property type="entry name" value="SORBITOL DEHYDROGENASE"/>
    <property type="match status" value="1"/>
</dbReference>
<feature type="domain" description="Alcohol dehydrogenase-like N-terminal" evidence="6">
    <location>
        <begin position="28"/>
        <end position="121"/>
    </location>
</feature>
<dbReference type="Gene3D" id="3.90.180.10">
    <property type="entry name" value="Medium-chain alcohol dehydrogenases, catalytic domain"/>
    <property type="match status" value="1"/>
</dbReference>
<keyword evidence="5" id="KW-0560">Oxidoreductase</keyword>
<feature type="domain" description="Glucose dehydrogenase C-terminal" evidence="7">
    <location>
        <begin position="128"/>
        <end position="313"/>
    </location>
</feature>
<dbReference type="SUPFAM" id="SSF51735">
    <property type="entry name" value="NAD(P)-binding Rossmann-fold domains"/>
    <property type="match status" value="1"/>
</dbReference>
<name>A0ABT3TIB3_9GAMM</name>
<evidence type="ECO:0000256" key="5">
    <source>
        <dbReference type="ARBA" id="ARBA00023002"/>
    </source>
</evidence>
<comment type="similarity">
    <text evidence="2">Belongs to the zinc-containing alcohol dehydrogenase family.</text>
</comment>
<evidence type="ECO:0000259" key="7">
    <source>
        <dbReference type="Pfam" id="PF16912"/>
    </source>
</evidence>
<sequence>MRDTMKAIKVFDKKPELVDVPEPSGAGVKVKVVSSSICGSDIDLMAQNAFGDHIIGHEFAGVAEDGRAVAIEPITGCGQCSTCDEGYRVHCEAGTFVMGVLGDGGMAEYVRVPAANLVELPTGLDISTACLVEPLAVAVHGLDRARVRQGERVLVIGAGPIGLATGAALRSRGIAYDIAARHNHQQAAAEKMGAGLIPRGHYDVVIDAVGSSASLQQAVQMTKPMGRVGLVGVSWGNLELEPAFSTGEVELIPSLGYNCKSPNRNFEEAGKILHAYPDVAESLVTHRFPLDAVTEAFAAAANRSAGAIKVVFDIT</sequence>
<organism evidence="8 9">
    <name type="scientific">Candidatus Litorirhabdus singularis</name>
    <dbReference type="NCBI Taxonomy" id="2518993"/>
    <lineage>
        <taxon>Bacteria</taxon>
        <taxon>Pseudomonadati</taxon>
        <taxon>Pseudomonadota</taxon>
        <taxon>Gammaproteobacteria</taxon>
        <taxon>Cellvibrionales</taxon>
        <taxon>Halieaceae</taxon>
        <taxon>Candidatus Litorirhabdus</taxon>
    </lineage>
</organism>
<dbReference type="InterPro" id="IPR031640">
    <property type="entry name" value="Glu_dehyd_C"/>
</dbReference>
<keyword evidence="3" id="KW-0479">Metal-binding</keyword>
<evidence type="ECO:0000256" key="4">
    <source>
        <dbReference type="ARBA" id="ARBA00022833"/>
    </source>
</evidence>
<evidence type="ECO:0000256" key="2">
    <source>
        <dbReference type="ARBA" id="ARBA00008072"/>
    </source>
</evidence>
<proteinExistence type="inferred from homology"/>
<protein>
    <submittedName>
        <fullName evidence="8">Zn-dependent alcohol dehydrogenase</fullName>
    </submittedName>
</protein>
<dbReference type="InterPro" id="IPR036291">
    <property type="entry name" value="NAD(P)-bd_dom_sf"/>
</dbReference>
<dbReference type="Proteomes" id="UP001143362">
    <property type="component" value="Unassembled WGS sequence"/>
</dbReference>
<reference evidence="8" key="1">
    <citation type="submission" date="2019-02" db="EMBL/GenBank/DDBJ databases">
        <authorList>
            <person name="Li S.-H."/>
        </authorList>
    </citation>
    <scope>NUCLEOTIDE SEQUENCE</scope>
    <source>
        <strain evidence="8">IMCC14734</strain>
    </source>
</reference>
<dbReference type="Gene3D" id="3.40.50.720">
    <property type="entry name" value="NAD(P)-binding Rossmann-like Domain"/>
    <property type="match status" value="1"/>
</dbReference>
<evidence type="ECO:0000313" key="9">
    <source>
        <dbReference type="Proteomes" id="UP001143362"/>
    </source>
</evidence>
<comment type="caution">
    <text evidence="8">The sequence shown here is derived from an EMBL/GenBank/DDBJ whole genome shotgun (WGS) entry which is preliminary data.</text>
</comment>
<dbReference type="EMBL" id="SHNN01000002">
    <property type="protein sequence ID" value="MCX2982057.1"/>
    <property type="molecule type" value="Genomic_DNA"/>
</dbReference>
<evidence type="ECO:0000259" key="6">
    <source>
        <dbReference type="Pfam" id="PF08240"/>
    </source>
</evidence>
<keyword evidence="9" id="KW-1185">Reference proteome</keyword>
<dbReference type="Pfam" id="PF08240">
    <property type="entry name" value="ADH_N"/>
    <property type="match status" value="1"/>
</dbReference>
<dbReference type="InterPro" id="IPR011032">
    <property type="entry name" value="GroES-like_sf"/>
</dbReference>
<evidence type="ECO:0000313" key="8">
    <source>
        <dbReference type="EMBL" id="MCX2982057.1"/>
    </source>
</evidence>
<dbReference type="Pfam" id="PF16912">
    <property type="entry name" value="Glu_dehyd_C"/>
    <property type="match status" value="1"/>
</dbReference>
<dbReference type="SUPFAM" id="SSF50129">
    <property type="entry name" value="GroES-like"/>
    <property type="match status" value="1"/>
</dbReference>
<evidence type="ECO:0000256" key="3">
    <source>
        <dbReference type="ARBA" id="ARBA00022723"/>
    </source>
</evidence>
<accession>A0ABT3TIB3</accession>
<dbReference type="InterPro" id="IPR013154">
    <property type="entry name" value="ADH-like_N"/>
</dbReference>
<gene>
    <name evidence="8" type="ORF">EYC98_14440</name>
</gene>
<comment type="cofactor">
    <cofactor evidence="1">
        <name>Zn(2+)</name>
        <dbReference type="ChEBI" id="CHEBI:29105"/>
    </cofactor>
</comment>
<keyword evidence="4" id="KW-0862">Zinc</keyword>